<dbReference type="HOGENOM" id="CLU_713913_0_0_1"/>
<dbReference type="SMART" id="SM00174">
    <property type="entry name" value="RHO"/>
    <property type="match status" value="1"/>
</dbReference>
<reference evidence="6" key="1">
    <citation type="journal article" date="2015" name="BMC Genomics">
        <title>Genomic and transcriptomic analysis of the endophytic fungus Pestalotiopsis fici reveals its lifestyle and high potential for synthesis of natural products.</title>
        <authorList>
            <person name="Wang X."/>
            <person name="Zhang X."/>
            <person name="Liu L."/>
            <person name="Xiang M."/>
            <person name="Wang W."/>
            <person name="Sun X."/>
            <person name="Che Y."/>
            <person name="Guo L."/>
            <person name="Liu G."/>
            <person name="Guo L."/>
            <person name="Wang C."/>
            <person name="Yin W.B."/>
            <person name="Stadler M."/>
            <person name="Zhang X."/>
            <person name="Liu X."/>
        </authorList>
    </citation>
    <scope>NUCLEOTIDE SEQUENCE [LARGE SCALE GENOMIC DNA]</scope>
    <source>
        <strain evidence="6">W106-1 / CGMCC3.15140</strain>
    </source>
</reference>
<dbReference type="KEGG" id="pfy:PFICI_07855"/>
<evidence type="ECO:0000256" key="4">
    <source>
        <dbReference type="SAM" id="MobiDB-lite"/>
    </source>
</evidence>
<feature type="region of interest" description="Disordered" evidence="4">
    <location>
        <begin position="1"/>
        <end position="40"/>
    </location>
</feature>
<dbReference type="STRING" id="1229662.W3X571"/>
<dbReference type="SMART" id="SM00173">
    <property type="entry name" value="RAS"/>
    <property type="match status" value="1"/>
</dbReference>
<dbReference type="PROSITE" id="PS51419">
    <property type="entry name" value="RAB"/>
    <property type="match status" value="1"/>
</dbReference>
<proteinExistence type="predicted"/>
<evidence type="ECO:0000256" key="3">
    <source>
        <dbReference type="ARBA" id="ARBA00023134"/>
    </source>
</evidence>
<dbReference type="GO" id="GO:0007264">
    <property type="term" value="P:small GTPase-mediated signal transduction"/>
    <property type="evidence" value="ECO:0007669"/>
    <property type="project" value="InterPro"/>
</dbReference>
<dbReference type="Gene3D" id="3.40.50.300">
    <property type="entry name" value="P-loop containing nucleotide triphosphate hydrolases"/>
    <property type="match status" value="1"/>
</dbReference>
<evidence type="ECO:0000313" key="6">
    <source>
        <dbReference type="Proteomes" id="UP000030651"/>
    </source>
</evidence>
<sequence length="387" mass="43096">MNTPDPPSPEHGSSPVPGREAFDLKHPDPLRMHPVGVCTPPQYTLPKPPPPPKFTPPTARNFSFSVSGLWKSNGNMLRWITEVPSVHQGLNEQLPDTPSQKHPLNHDDAPGGHEGGQHRNKKAKLAQGASTARRRDRILSSTVDAARRLSSGFHNMFSSRPSSGQILEDFATLNIASPAGAPSTPRPREKMRFAVIGDGNSGKTCMLLRWYYGVFNSNWYPTHYDLFNRSYPVDGRNTDLEIWDMAGRADLHQLALLSYLHWDGIFLCFSVNNDRKFNNAQTRWINEIHMHCPGIPIFLVGLKIDTRLGNGRWAPLFGPIDTRVSISEGEAAAASIGAVRYLECSAKTNEGVNQVFDEVIRTIRQLRSGRAPVQERRGMTLGDLMCF</sequence>
<keyword evidence="2" id="KW-0547">Nucleotide-binding</keyword>
<protein>
    <submittedName>
        <fullName evidence="5">Uncharacterized protein</fullName>
    </submittedName>
</protein>
<feature type="compositionally biased region" description="Polar residues" evidence="4">
    <location>
        <begin position="89"/>
        <end position="102"/>
    </location>
</feature>
<accession>W3X571</accession>
<dbReference type="SUPFAM" id="SSF52540">
    <property type="entry name" value="P-loop containing nucleoside triphosphate hydrolases"/>
    <property type="match status" value="1"/>
</dbReference>
<evidence type="ECO:0000256" key="1">
    <source>
        <dbReference type="ARBA" id="ARBA00022481"/>
    </source>
</evidence>
<feature type="compositionally biased region" description="Basic and acidic residues" evidence="4">
    <location>
        <begin position="20"/>
        <end position="31"/>
    </location>
</feature>
<dbReference type="Pfam" id="PF00071">
    <property type="entry name" value="Ras"/>
    <property type="match status" value="1"/>
</dbReference>
<organism evidence="5 6">
    <name type="scientific">Pestalotiopsis fici (strain W106-1 / CGMCC3.15140)</name>
    <dbReference type="NCBI Taxonomy" id="1229662"/>
    <lineage>
        <taxon>Eukaryota</taxon>
        <taxon>Fungi</taxon>
        <taxon>Dikarya</taxon>
        <taxon>Ascomycota</taxon>
        <taxon>Pezizomycotina</taxon>
        <taxon>Sordariomycetes</taxon>
        <taxon>Xylariomycetidae</taxon>
        <taxon>Amphisphaeriales</taxon>
        <taxon>Sporocadaceae</taxon>
        <taxon>Pestalotiopsis</taxon>
    </lineage>
</organism>
<dbReference type="RefSeq" id="XP_007834627.1">
    <property type="nucleotide sequence ID" value="XM_007836436.1"/>
</dbReference>
<dbReference type="OrthoDB" id="25896at2759"/>
<dbReference type="GO" id="GO:0005525">
    <property type="term" value="F:GTP binding"/>
    <property type="evidence" value="ECO:0007669"/>
    <property type="project" value="UniProtKB-KW"/>
</dbReference>
<gene>
    <name evidence="5" type="ORF">PFICI_07855</name>
</gene>
<dbReference type="AlphaFoldDB" id="W3X571"/>
<keyword evidence="1" id="KW-0488">Methylation</keyword>
<keyword evidence="3" id="KW-0342">GTP-binding</keyword>
<dbReference type="SMART" id="SM00175">
    <property type="entry name" value="RAB"/>
    <property type="match status" value="1"/>
</dbReference>
<feature type="region of interest" description="Disordered" evidence="4">
    <location>
        <begin position="89"/>
        <end position="137"/>
    </location>
</feature>
<dbReference type="InterPro" id="IPR001806">
    <property type="entry name" value="Small_GTPase"/>
</dbReference>
<dbReference type="CDD" id="cd00157">
    <property type="entry name" value="Rho"/>
    <property type="match status" value="1"/>
</dbReference>
<dbReference type="NCBIfam" id="TIGR00231">
    <property type="entry name" value="small_GTP"/>
    <property type="match status" value="1"/>
</dbReference>
<keyword evidence="6" id="KW-1185">Reference proteome</keyword>
<dbReference type="PROSITE" id="PS51420">
    <property type="entry name" value="RHO"/>
    <property type="match status" value="1"/>
</dbReference>
<dbReference type="GeneID" id="19272868"/>
<dbReference type="InParanoid" id="W3X571"/>
<evidence type="ECO:0000313" key="5">
    <source>
        <dbReference type="EMBL" id="ETS80326.1"/>
    </source>
</evidence>
<dbReference type="PROSITE" id="PS51421">
    <property type="entry name" value="RAS"/>
    <property type="match status" value="1"/>
</dbReference>
<dbReference type="InterPro" id="IPR003578">
    <property type="entry name" value="Small_GTPase_Rho"/>
</dbReference>
<dbReference type="eggNOG" id="KOG0393">
    <property type="taxonomic scope" value="Eukaryota"/>
</dbReference>
<name>W3X571_PESFW</name>
<dbReference type="InterPro" id="IPR027417">
    <property type="entry name" value="P-loop_NTPase"/>
</dbReference>
<feature type="compositionally biased region" description="Basic and acidic residues" evidence="4">
    <location>
        <begin position="104"/>
        <end position="117"/>
    </location>
</feature>
<dbReference type="PANTHER" id="PTHR24072">
    <property type="entry name" value="RHO FAMILY GTPASE"/>
    <property type="match status" value="1"/>
</dbReference>
<evidence type="ECO:0000256" key="2">
    <source>
        <dbReference type="ARBA" id="ARBA00022741"/>
    </source>
</evidence>
<dbReference type="EMBL" id="KI912113">
    <property type="protein sequence ID" value="ETS80326.1"/>
    <property type="molecule type" value="Genomic_DNA"/>
</dbReference>
<dbReference type="Proteomes" id="UP000030651">
    <property type="component" value="Unassembled WGS sequence"/>
</dbReference>
<dbReference type="InterPro" id="IPR005225">
    <property type="entry name" value="Small_GTP-bd"/>
</dbReference>
<dbReference type="PRINTS" id="PR00449">
    <property type="entry name" value="RASTRNSFRMNG"/>
</dbReference>
<dbReference type="GO" id="GO:0003924">
    <property type="term" value="F:GTPase activity"/>
    <property type="evidence" value="ECO:0007669"/>
    <property type="project" value="InterPro"/>
</dbReference>